<evidence type="ECO:0000313" key="2">
    <source>
        <dbReference type="EMBL" id="RFU41819.1"/>
    </source>
</evidence>
<dbReference type="EMBL" id="QURH01000184">
    <property type="protein sequence ID" value="RFU41819.1"/>
    <property type="molecule type" value="Genomic_DNA"/>
</dbReference>
<dbReference type="SUPFAM" id="SSF47413">
    <property type="entry name" value="lambda repressor-like DNA-binding domains"/>
    <property type="match status" value="1"/>
</dbReference>
<sequence length="315" mass="35386">MTRTVFPWIRSTSDIGSVRLPRQRRWRVISPYVRRLRLAQELRDRRQAAGLTSEELARRAGTHRQMISKLENGHIPPHQDEVLALLDALGVDGDEWTELVTLANEAASRGWWEGMAKQMGERQALVANLEAGAETIRHYQHAIIPGLLQTPEYTRFQAAADDGRSMAAGTTVEGILRGRATRQRMLRRPGGGPVYEVIIDELVMRRLSVPRETMRDQLAAITELCDAEERITVRVLPIDARFEDHIVPTSSFVVYTYANGDPTVVSIEGVTQDAALTGEKSTGPYVRMFDRLRDSALSIEGSRDYLDKAVEVLRA</sequence>
<dbReference type="InterPro" id="IPR001387">
    <property type="entry name" value="Cro/C1-type_HTH"/>
</dbReference>
<dbReference type="Gene3D" id="1.10.260.40">
    <property type="entry name" value="lambda repressor-like DNA-binding domains"/>
    <property type="match status" value="1"/>
</dbReference>
<name>A0A372JPD3_9ACTN</name>
<organism evidence="2 3">
    <name type="scientific">Actinomadura logoneensis</name>
    <dbReference type="NCBI Taxonomy" id="2293572"/>
    <lineage>
        <taxon>Bacteria</taxon>
        <taxon>Bacillati</taxon>
        <taxon>Actinomycetota</taxon>
        <taxon>Actinomycetes</taxon>
        <taxon>Streptosporangiales</taxon>
        <taxon>Thermomonosporaceae</taxon>
        <taxon>Actinomadura</taxon>
    </lineage>
</organism>
<proteinExistence type="predicted"/>
<reference evidence="2 3" key="1">
    <citation type="submission" date="2018-08" db="EMBL/GenBank/DDBJ databases">
        <title>Actinomadura jelena sp. nov., a novel Actinomycete isolated from soil in Chad.</title>
        <authorList>
            <person name="Shi L."/>
        </authorList>
    </citation>
    <scope>NUCLEOTIDE SEQUENCE [LARGE SCALE GENOMIC DNA]</scope>
    <source>
        <strain evidence="2 3">NEAU-G17</strain>
    </source>
</reference>
<gene>
    <name evidence="2" type="ORF">DZF91_09810</name>
</gene>
<dbReference type="Proteomes" id="UP000261811">
    <property type="component" value="Unassembled WGS sequence"/>
</dbReference>
<dbReference type="PROSITE" id="PS50943">
    <property type="entry name" value="HTH_CROC1"/>
    <property type="match status" value="1"/>
</dbReference>
<dbReference type="AlphaFoldDB" id="A0A372JPD3"/>
<dbReference type="InterPro" id="IPR043917">
    <property type="entry name" value="DUF5753"/>
</dbReference>
<accession>A0A372JPD3</accession>
<comment type="caution">
    <text evidence="2">The sequence shown here is derived from an EMBL/GenBank/DDBJ whole genome shotgun (WGS) entry which is preliminary data.</text>
</comment>
<dbReference type="GO" id="GO:0003677">
    <property type="term" value="F:DNA binding"/>
    <property type="evidence" value="ECO:0007669"/>
    <property type="project" value="InterPro"/>
</dbReference>
<dbReference type="Pfam" id="PF19054">
    <property type="entry name" value="DUF5753"/>
    <property type="match status" value="1"/>
</dbReference>
<evidence type="ECO:0000313" key="3">
    <source>
        <dbReference type="Proteomes" id="UP000261811"/>
    </source>
</evidence>
<keyword evidence="3" id="KW-1185">Reference proteome</keyword>
<feature type="domain" description="HTH cro/C1-type" evidence="1">
    <location>
        <begin position="42"/>
        <end position="96"/>
    </location>
</feature>
<dbReference type="Pfam" id="PF13560">
    <property type="entry name" value="HTH_31"/>
    <property type="match status" value="1"/>
</dbReference>
<evidence type="ECO:0000259" key="1">
    <source>
        <dbReference type="PROSITE" id="PS50943"/>
    </source>
</evidence>
<dbReference type="CDD" id="cd00093">
    <property type="entry name" value="HTH_XRE"/>
    <property type="match status" value="1"/>
</dbReference>
<dbReference type="InterPro" id="IPR010982">
    <property type="entry name" value="Lambda_DNA-bd_dom_sf"/>
</dbReference>
<dbReference type="SMART" id="SM00530">
    <property type="entry name" value="HTH_XRE"/>
    <property type="match status" value="1"/>
</dbReference>
<protein>
    <submittedName>
        <fullName evidence="2">XRE family transcriptional regulator</fullName>
    </submittedName>
</protein>